<sequence length="118" mass="12772">MGPAVRLSVSLDDDLYQALALEAEEAGRSLADVIRDRLRASIFGEEAVGEVRNVGELAESLLAQGLTNEAVLAEVRRRLPDAKTSPASVAWYRSNMKRKGLPVISQVEARRKAASAPK</sequence>
<dbReference type="InterPro" id="IPR010985">
    <property type="entry name" value="Ribbon_hlx_hlx"/>
</dbReference>
<dbReference type="InterPro" id="IPR002145">
    <property type="entry name" value="CopG"/>
</dbReference>
<organism evidence="2 3">
    <name type="scientific">Albimonas pacifica</name>
    <dbReference type="NCBI Taxonomy" id="1114924"/>
    <lineage>
        <taxon>Bacteria</taxon>
        <taxon>Pseudomonadati</taxon>
        <taxon>Pseudomonadota</taxon>
        <taxon>Alphaproteobacteria</taxon>
        <taxon>Rhodobacterales</taxon>
        <taxon>Paracoccaceae</taxon>
        <taxon>Albimonas</taxon>
    </lineage>
</organism>
<dbReference type="Pfam" id="PF01402">
    <property type="entry name" value="RHH_1"/>
    <property type="match status" value="1"/>
</dbReference>
<evidence type="ECO:0000259" key="1">
    <source>
        <dbReference type="Pfam" id="PF01402"/>
    </source>
</evidence>
<feature type="domain" description="Ribbon-helix-helix protein CopG" evidence="1">
    <location>
        <begin position="5"/>
        <end position="39"/>
    </location>
</feature>
<dbReference type="GO" id="GO:0006355">
    <property type="term" value="P:regulation of DNA-templated transcription"/>
    <property type="evidence" value="ECO:0007669"/>
    <property type="project" value="InterPro"/>
</dbReference>
<proteinExistence type="predicted"/>
<name>A0A1I3QJJ6_9RHOB</name>
<keyword evidence="3" id="KW-1185">Reference proteome</keyword>
<gene>
    <name evidence="2" type="ORF">SAMN05216258_1423</name>
</gene>
<reference evidence="2 3" key="1">
    <citation type="submission" date="2016-10" db="EMBL/GenBank/DDBJ databases">
        <authorList>
            <person name="de Groot N.N."/>
        </authorList>
    </citation>
    <scope>NUCLEOTIDE SEQUENCE [LARGE SCALE GENOMIC DNA]</scope>
    <source>
        <strain evidence="2 3">CGMCC 1.11030</strain>
    </source>
</reference>
<evidence type="ECO:0000313" key="3">
    <source>
        <dbReference type="Proteomes" id="UP000199377"/>
    </source>
</evidence>
<evidence type="ECO:0000313" key="2">
    <source>
        <dbReference type="EMBL" id="SFJ33481.1"/>
    </source>
</evidence>
<dbReference type="AlphaFoldDB" id="A0A1I3QJJ6"/>
<dbReference type="RefSeq" id="WP_092866512.1">
    <property type="nucleotide sequence ID" value="NZ_FOQH01000042.1"/>
</dbReference>
<accession>A0A1I3QJJ6</accession>
<protein>
    <submittedName>
        <fullName evidence="2">Ribbon-helix-helix protein, copG family</fullName>
    </submittedName>
</protein>
<dbReference type="EMBL" id="FOQH01000042">
    <property type="protein sequence ID" value="SFJ33481.1"/>
    <property type="molecule type" value="Genomic_DNA"/>
</dbReference>
<dbReference type="Proteomes" id="UP000199377">
    <property type="component" value="Unassembled WGS sequence"/>
</dbReference>
<dbReference type="SUPFAM" id="SSF47598">
    <property type="entry name" value="Ribbon-helix-helix"/>
    <property type="match status" value="1"/>
</dbReference>